<accession>A0A1E4U2H5</accession>
<evidence type="ECO:0000313" key="2">
    <source>
        <dbReference type="EMBL" id="ODV98197.1"/>
    </source>
</evidence>
<keyword evidence="3" id="KW-1185">Reference proteome</keyword>
<reference evidence="3" key="1">
    <citation type="submission" date="2016-05" db="EMBL/GenBank/DDBJ databases">
        <title>Comparative genomics of biotechnologically important yeasts.</title>
        <authorList>
            <consortium name="DOE Joint Genome Institute"/>
            <person name="Riley R."/>
            <person name="Haridas S."/>
            <person name="Wolfe K.H."/>
            <person name="Lopes M.R."/>
            <person name="Hittinger C.T."/>
            <person name="Goker M."/>
            <person name="Salamov A."/>
            <person name="Wisecaver J."/>
            <person name="Long T.M."/>
            <person name="Aerts A.L."/>
            <person name="Barry K."/>
            <person name="Choi C."/>
            <person name="Clum A."/>
            <person name="Coughlan A.Y."/>
            <person name="Deshpande S."/>
            <person name="Douglass A.P."/>
            <person name="Hanson S.J."/>
            <person name="Klenk H.-P."/>
            <person name="Labutti K."/>
            <person name="Lapidus A."/>
            <person name="Lindquist E."/>
            <person name="Lipzen A."/>
            <person name="Meier-Kolthoff J.P."/>
            <person name="Ohm R.A."/>
            <person name="Otillar R.P."/>
            <person name="Pangilinan J."/>
            <person name="Peng Y."/>
            <person name="Rokas A."/>
            <person name="Rosa C.A."/>
            <person name="Scheuner C."/>
            <person name="Sibirny A.A."/>
            <person name="Slot J.C."/>
            <person name="Stielow J.B."/>
            <person name="Sun H."/>
            <person name="Kurtzman C.P."/>
            <person name="Blackwell M."/>
            <person name="Grigoriev I.V."/>
            <person name="Jeffries T.W."/>
        </authorList>
    </citation>
    <scope>NUCLEOTIDE SEQUENCE [LARGE SCALE GENOMIC DNA]</scope>
    <source>
        <strain evidence="3">NRRL Y-2460</strain>
    </source>
</reference>
<dbReference type="Proteomes" id="UP000094236">
    <property type="component" value="Unassembled WGS sequence"/>
</dbReference>
<feature type="transmembrane region" description="Helical" evidence="1">
    <location>
        <begin position="6"/>
        <end position="28"/>
    </location>
</feature>
<keyword evidence="1" id="KW-0472">Membrane</keyword>
<feature type="transmembrane region" description="Helical" evidence="1">
    <location>
        <begin position="68"/>
        <end position="86"/>
    </location>
</feature>
<dbReference type="EMBL" id="KV454011">
    <property type="protein sequence ID" value="ODV98197.1"/>
    <property type="molecule type" value="Genomic_DNA"/>
</dbReference>
<dbReference type="AlphaFoldDB" id="A0A1E4U2H5"/>
<keyword evidence="1" id="KW-0812">Transmembrane</keyword>
<organism evidence="2 3">
    <name type="scientific">Pachysolen tannophilus NRRL Y-2460</name>
    <dbReference type="NCBI Taxonomy" id="669874"/>
    <lineage>
        <taxon>Eukaryota</taxon>
        <taxon>Fungi</taxon>
        <taxon>Dikarya</taxon>
        <taxon>Ascomycota</taxon>
        <taxon>Saccharomycotina</taxon>
        <taxon>Pichiomycetes</taxon>
        <taxon>Pachysolenaceae</taxon>
        <taxon>Pachysolen</taxon>
    </lineage>
</organism>
<proteinExistence type="predicted"/>
<protein>
    <submittedName>
        <fullName evidence="2">Uncharacterized protein</fullName>
    </submittedName>
</protein>
<name>A0A1E4U2H5_PACTA</name>
<keyword evidence="1" id="KW-1133">Transmembrane helix</keyword>
<evidence type="ECO:0000313" key="3">
    <source>
        <dbReference type="Proteomes" id="UP000094236"/>
    </source>
</evidence>
<gene>
    <name evidence="2" type="ORF">PACTADRAFT_47996</name>
</gene>
<evidence type="ECO:0000256" key="1">
    <source>
        <dbReference type="SAM" id="Phobius"/>
    </source>
</evidence>
<sequence>MSQSVQFVLVAVYSVLKSVFYHSGNLAIKMIIEHQTISSVVLLVLGILIAIFVIKNLIIFIYKSVIQLIKLAVLTLFLFVAISVYFRGMAFFTNDLVKFYNLIVRDLNNVENDTARLVKNVNNLHWEGNDFQGDILNEDFFDYISSAGYFDNLREIGNYFAHAEF</sequence>
<feature type="transmembrane region" description="Helical" evidence="1">
    <location>
        <begin position="40"/>
        <end position="62"/>
    </location>
</feature>